<dbReference type="PROSITE" id="PS50850">
    <property type="entry name" value="MFS"/>
    <property type="match status" value="1"/>
</dbReference>
<feature type="transmembrane region" description="Helical" evidence="4">
    <location>
        <begin position="342"/>
        <end position="364"/>
    </location>
</feature>
<proteinExistence type="predicted"/>
<dbReference type="EMBL" id="QNRK01000001">
    <property type="protein sequence ID" value="RBP18328.1"/>
    <property type="molecule type" value="Genomic_DNA"/>
</dbReference>
<dbReference type="InterPro" id="IPR047200">
    <property type="entry name" value="MFS_YcaD-like"/>
</dbReference>
<keyword evidence="1 4" id="KW-0812">Transmembrane</keyword>
<feature type="transmembrane region" description="Helical" evidence="4">
    <location>
        <begin position="152"/>
        <end position="171"/>
    </location>
</feature>
<dbReference type="CDD" id="cd17477">
    <property type="entry name" value="MFS_YcaD_like"/>
    <property type="match status" value="1"/>
</dbReference>
<feature type="transmembrane region" description="Helical" evidence="4">
    <location>
        <begin position="258"/>
        <end position="278"/>
    </location>
</feature>
<dbReference type="SUPFAM" id="SSF103473">
    <property type="entry name" value="MFS general substrate transporter"/>
    <property type="match status" value="1"/>
</dbReference>
<evidence type="ECO:0000256" key="4">
    <source>
        <dbReference type="SAM" id="Phobius"/>
    </source>
</evidence>
<feature type="transmembrane region" description="Helical" evidence="4">
    <location>
        <begin position="177"/>
        <end position="199"/>
    </location>
</feature>
<feature type="transmembrane region" description="Helical" evidence="4">
    <location>
        <begin position="220"/>
        <end position="246"/>
    </location>
</feature>
<sequence>MSLAREARACNKDALYPILSDVSAALSSIAALLCSVVLLIGGNALIGVATPLRARLDGFPDLTIGLLGSAYFAGMLAGTLAAPAVIRRGGPIRAFAALVALAIVSVLLMPVVVSPWLWLACRALTGFVFAGLYAVIEAWINARATNANRGALYALYQIANFGASAAGQMALQPLGPAGFPPFAVAGALLALAIVPMAMTSVDPPAEPRTVRPRLLWLVRIAPMSCAAAFAAGAANGAAISLGPIFAVGIGMSPDNAPIFTSAMVLGSALGVFPVGAISDRVDRRLVMAAVMTAGAGLELALSRMGAPSLSVVALGFLVGLTTYALYMLAVSMANDGAAPHDLVFISVGLLFIYCVAAIAAPAIAATLMRDFGPQALFLHNAAVHIAIAGAALWGAIVAPRRGRRL</sequence>
<comment type="caution">
    <text evidence="6">The sequence shown here is derived from an EMBL/GenBank/DDBJ whole genome shotgun (WGS) entry which is preliminary data.</text>
</comment>
<dbReference type="GO" id="GO:0022857">
    <property type="term" value="F:transmembrane transporter activity"/>
    <property type="evidence" value="ECO:0007669"/>
    <property type="project" value="InterPro"/>
</dbReference>
<feature type="transmembrane region" description="Helical" evidence="4">
    <location>
        <begin position="285"/>
        <end position="302"/>
    </location>
</feature>
<name>A0A366FUN0_9HYPH</name>
<feature type="transmembrane region" description="Helical" evidence="4">
    <location>
        <begin position="308"/>
        <end position="330"/>
    </location>
</feature>
<dbReference type="Pfam" id="PF07690">
    <property type="entry name" value="MFS_1"/>
    <property type="match status" value="1"/>
</dbReference>
<feature type="transmembrane region" description="Helical" evidence="4">
    <location>
        <begin position="376"/>
        <end position="398"/>
    </location>
</feature>
<dbReference type="AlphaFoldDB" id="A0A366FUN0"/>
<evidence type="ECO:0000256" key="1">
    <source>
        <dbReference type="ARBA" id="ARBA00022692"/>
    </source>
</evidence>
<keyword evidence="3 4" id="KW-0472">Membrane</keyword>
<gene>
    <name evidence="6" type="ORF">DFR50_101272</name>
</gene>
<feature type="domain" description="Major facilitator superfamily (MFS) profile" evidence="5">
    <location>
        <begin position="220"/>
        <end position="405"/>
    </location>
</feature>
<dbReference type="InterPro" id="IPR036259">
    <property type="entry name" value="MFS_trans_sf"/>
</dbReference>
<protein>
    <submittedName>
        <fullName evidence="6">MFS transporter</fullName>
    </submittedName>
</protein>
<dbReference type="PANTHER" id="PTHR23521">
    <property type="entry name" value="TRANSPORTER MFS SUPERFAMILY"/>
    <property type="match status" value="1"/>
</dbReference>
<reference evidence="6 7" key="1">
    <citation type="submission" date="2018-06" db="EMBL/GenBank/DDBJ databases">
        <title>Genomic Encyclopedia of Type Strains, Phase IV (KMG-IV): sequencing the most valuable type-strain genomes for metagenomic binning, comparative biology and taxonomic classification.</title>
        <authorList>
            <person name="Goeker M."/>
        </authorList>
    </citation>
    <scope>NUCLEOTIDE SEQUENCE [LARGE SCALE GENOMIC DNA]</scope>
    <source>
        <strain evidence="6 7">DSM 24875</strain>
    </source>
</reference>
<organism evidence="6 7">
    <name type="scientific">Roseiarcus fermentans</name>
    <dbReference type="NCBI Taxonomy" id="1473586"/>
    <lineage>
        <taxon>Bacteria</taxon>
        <taxon>Pseudomonadati</taxon>
        <taxon>Pseudomonadota</taxon>
        <taxon>Alphaproteobacteria</taxon>
        <taxon>Hyphomicrobiales</taxon>
        <taxon>Roseiarcaceae</taxon>
        <taxon>Roseiarcus</taxon>
    </lineage>
</organism>
<evidence type="ECO:0000313" key="6">
    <source>
        <dbReference type="EMBL" id="RBP18328.1"/>
    </source>
</evidence>
<dbReference type="Gene3D" id="1.20.1250.20">
    <property type="entry name" value="MFS general substrate transporter like domains"/>
    <property type="match status" value="2"/>
</dbReference>
<dbReference type="GO" id="GO:0005886">
    <property type="term" value="C:plasma membrane"/>
    <property type="evidence" value="ECO:0007669"/>
    <property type="project" value="TreeGrafter"/>
</dbReference>
<feature type="transmembrane region" description="Helical" evidence="4">
    <location>
        <begin position="123"/>
        <end position="140"/>
    </location>
</feature>
<evidence type="ECO:0000256" key="3">
    <source>
        <dbReference type="ARBA" id="ARBA00023136"/>
    </source>
</evidence>
<accession>A0A366FUN0</accession>
<dbReference type="InterPro" id="IPR020846">
    <property type="entry name" value="MFS_dom"/>
</dbReference>
<feature type="transmembrane region" description="Helical" evidence="4">
    <location>
        <begin position="94"/>
        <end position="117"/>
    </location>
</feature>
<evidence type="ECO:0000313" key="7">
    <source>
        <dbReference type="Proteomes" id="UP000253529"/>
    </source>
</evidence>
<feature type="transmembrane region" description="Helical" evidence="4">
    <location>
        <begin position="62"/>
        <end position="82"/>
    </location>
</feature>
<dbReference type="PANTHER" id="PTHR23521:SF3">
    <property type="entry name" value="MFS TRANSPORTER"/>
    <property type="match status" value="1"/>
</dbReference>
<feature type="transmembrane region" description="Helical" evidence="4">
    <location>
        <begin position="21"/>
        <end position="42"/>
    </location>
</feature>
<dbReference type="Proteomes" id="UP000253529">
    <property type="component" value="Unassembled WGS sequence"/>
</dbReference>
<dbReference type="InterPro" id="IPR011701">
    <property type="entry name" value="MFS"/>
</dbReference>
<keyword evidence="7" id="KW-1185">Reference proteome</keyword>
<keyword evidence="2 4" id="KW-1133">Transmembrane helix</keyword>
<evidence type="ECO:0000256" key="2">
    <source>
        <dbReference type="ARBA" id="ARBA00022989"/>
    </source>
</evidence>
<evidence type="ECO:0000259" key="5">
    <source>
        <dbReference type="PROSITE" id="PS50850"/>
    </source>
</evidence>
<dbReference type="RefSeq" id="WP_170152989.1">
    <property type="nucleotide sequence ID" value="NZ_QNRK01000001.1"/>
</dbReference>